<dbReference type="InterPro" id="IPR027417">
    <property type="entry name" value="P-loop_NTPase"/>
</dbReference>
<dbReference type="GO" id="GO:0003887">
    <property type="term" value="F:DNA-directed DNA polymerase activity"/>
    <property type="evidence" value="ECO:0007669"/>
    <property type="project" value="UniProtKB-KW"/>
</dbReference>
<keyword evidence="15" id="KW-1185">Reference proteome</keyword>
<dbReference type="EMBL" id="CP054719">
    <property type="protein sequence ID" value="QOL19788.1"/>
    <property type="molecule type" value="Genomic_DNA"/>
</dbReference>
<comment type="subunit">
    <text evidence="11">DNA polymerase III contains a core (composed of alpha, epsilon and theta chains) that associates with a tau subunit. This core dimerizes to form the POLIII' complex. PolIII' associates with the gamma complex (composed of gamma, delta, delta', psi and chi chains) and with the beta chain to form the complete DNA polymerase III complex.</text>
</comment>
<dbReference type="PANTHER" id="PTHR11669:SF0">
    <property type="entry name" value="PROTEIN STICHEL-LIKE 2"/>
    <property type="match status" value="1"/>
</dbReference>
<keyword evidence="7" id="KW-0862">Zinc</keyword>
<keyword evidence="8 11" id="KW-0067">ATP-binding</keyword>
<dbReference type="NCBIfam" id="TIGR02397">
    <property type="entry name" value="dnaX_nterm"/>
    <property type="match status" value="1"/>
</dbReference>
<dbReference type="InterPro" id="IPR045085">
    <property type="entry name" value="HLD_clamp_pol_III_gamma_tau"/>
</dbReference>
<dbReference type="AlphaFoldDB" id="A0A7L9RTT6"/>
<keyword evidence="2 11" id="KW-0808">Transferase</keyword>
<keyword evidence="4 11" id="KW-0235">DNA replication</keyword>
<protein>
    <recommendedName>
        <fullName evidence="11">DNA polymerase III subunit gamma/tau</fullName>
        <ecNumber evidence="11">2.7.7.7</ecNumber>
    </recommendedName>
</protein>
<keyword evidence="9 11" id="KW-0239">DNA-directed DNA polymerase</keyword>
<dbReference type="GO" id="GO:0006261">
    <property type="term" value="P:DNA-templated DNA replication"/>
    <property type="evidence" value="ECO:0007669"/>
    <property type="project" value="TreeGrafter"/>
</dbReference>
<dbReference type="EC" id="2.7.7.7" evidence="11"/>
<dbReference type="KEGG" id="pbal:CPBP_00556"/>
<dbReference type="Gene3D" id="1.10.8.60">
    <property type="match status" value="1"/>
</dbReference>
<dbReference type="CDD" id="cd00009">
    <property type="entry name" value="AAA"/>
    <property type="match status" value="1"/>
</dbReference>
<sequence>MTTAPSYKVFARTYRPKTFGEVVGQDIAVRIFQNALKQNTLSHAILLTGIRGIGKTTSARLLAKTLCCLNPVDHIDPCGTCDSCVAFDRDQHTDIIEMDAASHTGVDDIRDIIEGVAYAPTYGRYRVYIIDEVHMLSKNAFNALLKTLEEPPAHAKFIFATTELEKVPETIVSRCLQIQLRPMSIETILDHLQKISTIENLSSDMDGLMLIAEAAKGSMRDGLSILEKVSSYTRSTGESMTMDVVERILGRPPQAELERLCQAIKSGDIITAIQSVRSLFSHDIEPIAITKGLLNALHQSLCSTIGVQQNSSIFFKELSVSQLNRLWSIVHNSVQELMVSPVPQESCEVMLIRLCHVSDIPPLKQLIQDIENKLSSTESVQSARTENRMPAPAAQPQPIRRQSDITSFDRLIEWVETQKDPHLSFFLKRDLRVHGFKPGYIECSLKNPEDQHLLKHLKQMLQTVLNETWTFELVQSTTATPATFHEQAQTNEANAKQRVIDSELVQHALHAFEGANVTVDRVLLDS</sequence>
<dbReference type="Pfam" id="PF13177">
    <property type="entry name" value="DNA_pol3_delta2"/>
    <property type="match status" value="1"/>
</dbReference>
<keyword evidence="3 11" id="KW-0548">Nucleotidyltransferase</keyword>
<evidence type="ECO:0000256" key="11">
    <source>
        <dbReference type="RuleBase" id="RU364063"/>
    </source>
</evidence>
<dbReference type="Gene3D" id="1.20.272.10">
    <property type="match status" value="1"/>
</dbReference>
<dbReference type="InterPro" id="IPR003593">
    <property type="entry name" value="AAA+_ATPase"/>
</dbReference>
<dbReference type="FunFam" id="3.40.50.300:FF:000014">
    <property type="entry name" value="DNA polymerase III subunit gamma/tau"/>
    <property type="match status" value="1"/>
</dbReference>
<evidence type="ECO:0000313" key="14">
    <source>
        <dbReference type="EMBL" id="QOL19788.1"/>
    </source>
</evidence>
<evidence type="ECO:0000256" key="6">
    <source>
        <dbReference type="ARBA" id="ARBA00022741"/>
    </source>
</evidence>
<dbReference type="Gene3D" id="3.40.50.300">
    <property type="entry name" value="P-loop containing nucleotide triphosphate hydrolases"/>
    <property type="match status" value="1"/>
</dbReference>
<gene>
    <name evidence="11 14" type="primary">dnaX</name>
    <name evidence="14" type="ORF">CPBP_00556</name>
</gene>
<evidence type="ECO:0000256" key="2">
    <source>
        <dbReference type="ARBA" id="ARBA00022679"/>
    </source>
</evidence>
<dbReference type="InterPro" id="IPR022107">
    <property type="entry name" value="DNA_pol_III_gamma/tau_C"/>
</dbReference>
<proteinExistence type="inferred from homology"/>
<dbReference type="Pfam" id="PF12362">
    <property type="entry name" value="DUF3646"/>
    <property type="match status" value="1"/>
</dbReference>
<dbReference type="InterPro" id="IPR050238">
    <property type="entry name" value="DNA_Rep/Repair_Clamp_Loader"/>
</dbReference>
<accession>A0A7L9RTT6</accession>
<comment type="function">
    <text evidence="11">DNA polymerase III is a complex, multichain enzyme responsible for most of the replicative synthesis in bacteria. This DNA polymerase also exhibits 3' to 5' exonuclease activity.</text>
</comment>
<dbReference type="Pfam" id="PF12169">
    <property type="entry name" value="DNA_pol3_gamma3"/>
    <property type="match status" value="1"/>
</dbReference>
<comment type="similarity">
    <text evidence="1 11">Belongs to the DnaX/STICHEL family.</text>
</comment>
<evidence type="ECO:0000313" key="15">
    <source>
        <dbReference type="Proteomes" id="UP000594001"/>
    </source>
</evidence>
<dbReference type="GO" id="GO:0009360">
    <property type="term" value="C:DNA polymerase III complex"/>
    <property type="evidence" value="ECO:0007669"/>
    <property type="project" value="InterPro"/>
</dbReference>
<evidence type="ECO:0000256" key="7">
    <source>
        <dbReference type="ARBA" id="ARBA00022833"/>
    </source>
</evidence>
<dbReference type="InterPro" id="IPR012763">
    <property type="entry name" value="DNA_pol_III_sug/sutau_N"/>
</dbReference>
<comment type="catalytic activity">
    <reaction evidence="10 11">
        <text>DNA(n) + a 2'-deoxyribonucleoside 5'-triphosphate = DNA(n+1) + diphosphate</text>
        <dbReference type="Rhea" id="RHEA:22508"/>
        <dbReference type="Rhea" id="RHEA-COMP:17339"/>
        <dbReference type="Rhea" id="RHEA-COMP:17340"/>
        <dbReference type="ChEBI" id="CHEBI:33019"/>
        <dbReference type="ChEBI" id="CHEBI:61560"/>
        <dbReference type="ChEBI" id="CHEBI:173112"/>
        <dbReference type="EC" id="2.7.7.7"/>
    </reaction>
</comment>
<evidence type="ECO:0000256" key="9">
    <source>
        <dbReference type="ARBA" id="ARBA00022932"/>
    </source>
</evidence>
<dbReference type="InterPro" id="IPR022754">
    <property type="entry name" value="DNA_pol_III_gamma-3"/>
</dbReference>
<organism evidence="14 15">
    <name type="scientific">Candidatus Bodocaedibacter vickermanii</name>
    <dbReference type="NCBI Taxonomy" id="2741701"/>
    <lineage>
        <taxon>Bacteria</taxon>
        <taxon>Pseudomonadati</taxon>
        <taxon>Pseudomonadota</taxon>
        <taxon>Alphaproteobacteria</taxon>
        <taxon>Holosporales</taxon>
        <taxon>Candidatus Paracaedibacteraceae</taxon>
        <taxon>Candidatus Bodocaedibacter</taxon>
    </lineage>
</organism>
<keyword evidence="6 11" id="KW-0547">Nucleotide-binding</keyword>
<dbReference type="GO" id="GO:0046872">
    <property type="term" value="F:metal ion binding"/>
    <property type="evidence" value="ECO:0007669"/>
    <property type="project" value="UniProtKB-KW"/>
</dbReference>
<dbReference type="InterPro" id="IPR008921">
    <property type="entry name" value="DNA_pol3_clamp-load_cplx_C"/>
</dbReference>
<evidence type="ECO:0000256" key="8">
    <source>
        <dbReference type="ARBA" id="ARBA00022840"/>
    </source>
</evidence>
<evidence type="ECO:0000256" key="5">
    <source>
        <dbReference type="ARBA" id="ARBA00022723"/>
    </source>
</evidence>
<dbReference type="SUPFAM" id="SSF48019">
    <property type="entry name" value="post-AAA+ oligomerization domain-like"/>
    <property type="match status" value="1"/>
</dbReference>
<evidence type="ECO:0000256" key="1">
    <source>
        <dbReference type="ARBA" id="ARBA00006360"/>
    </source>
</evidence>
<dbReference type="GO" id="GO:0005524">
    <property type="term" value="F:ATP binding"/>
    <property type="evidence" value="ECO:0007669"/>
    <property type="project" value="UniProtKB-KW"/>
</dbReference>
<dbReference type="SMART" id="SM00382">
    <property type="entry name" value="AAA"/>
    <property type="match status" value="1"/>
</dbReference>
<evidence type="ECO:0000256" key="12">
    <source>
        <dbReference type="SAM" id="MobiDB-lite"/>
    </source>
</evidence>
<dbReference type="SUPFAM" id="SSF52540">
    <property type="entry name" value="P-loop containing nucleoside triphosphate hydrolases"/>
    <property type="match status" value="1"/>
</dbReference>
<dbReference type="PANTHER" id="PTHR11669">
    <property type="entry name" value="REPLICATION FACTOR C / DNA POLYMERASE III GAMMA-TAU SUBUNIT"/>
    <property type="match status" value="1"/>
</dbReference>
<evidence type="ECO:0000256" key="10">
    <source>
        <dbReference type="ARBA" id="ARBA00049244"/>
    </source>
</evidence>
<evidence type="ECO:0000259" key="13">
    <source>
        <dbReference type="SMART" id="SM00382"/>
    </source>
</evidence>
<evidence type="ECO:0000256" key="3">
    <source>
        <dbReference type="ARBA" id="ARBA00022695"/>
    </source>
</evidence>
<keyword evidence="5" id="KW-0479">Metal-binding</keyword>
<feature type="domain" description="AAA+ ATPase" evidence="13">
    <location>
        <begin position="41"/>
        <end position="184"/>
    </location>
</feature>
<dbReference type="CDD" id="cd18137">
    <property type="entry name" value="HLD_clamp_pol_III_gamma_tau"/>
    <property type="match status" value="1"/>
</dbReference>
<evidence type="ECO:0000256" key="4">
    <source>
        <dbReference type="ARBA" id="ARBA00022705"/>
    </source>
</evidence>
<reference evidence="14 15" key="1">
    <citation type="submission" date="2020-06" db="EMBL/GenBank/DDBJ databases">
        <title>The endosymbiont of the kinetoplastid Bodo saltans is a Paracaedibacter-like alpha-proteobacterium possessing a putative toxin-antitoxin system.</title>
        <authorList>
            <person name="Midha S."/>
            <person name="Rigden D.J."/>
            <person name="Siozios S."/>
            <person name="Hurst G.D.D."/>
            <person name="Jackson A.P."/>
        </authorList>
    </citation>
    <scope>NUCLEOTIDE SEQUENCE [LARGE SCALE GENOMIC DNA]</scope>
    <source>
        <strain evidence="14">Lake Konstanz</strain>
    </source>
</reference>
<dbReference type="Proteomes" id="UP000594001">
    <property type="component" value="Chromosome"/>
</dbReference>
<dbReference type="GO" id="GO:0003677">
    <property type="term" value="F:DNA binding"/>
    <property type="evidence" value="ECO:0007669"/>
    <property type="project" value="InterPro"/>
</dbReference>
<name>A0A7L9RTT6_9PROT</name>
<dbReference type="RefSeq" id="WP_350332530.1">
    <property type="nucleotide sequence ID" value="NZ_CP054719.1"/>
</dbReference>
<dbReference type="Pfam" id="PF22608">
    <property type="entry name" value="DNAX_ATPase_lid"/>
    <property type="match status" value="1"/>
</dbReference>
<feature type="region of interest" description="Disordered" evidence="12">
    <location>
        <begin position="377"/>
        <end position="400"/>
    </location>
</feature>